<keyword evidence="3" id="KW-0812">Transmembrane</keyword>
<accession>A0AAN6NK01</accession>
<keyword evidence="6" id="KW-1185">Reference proteome</keyword>
<dbReference type="Proteomes" id="UP001303222">
    <property type="component" value="Unassembled WGS sequence"/>
</dbReference>
<evidence type="ECO:0000256" key="2">
    <source>
        <dbReference type="SAM" id="MobiDB-lite"/>
    </source>
</evidence>
<dbReference type="EMBL" id="MU859463">
    <property type="protein sequence ID" value="KAK3946950.1"/>
    <property type="molecule type" value="Genomic_DNA"/>
</dbReference>
<feature type="region of interest" description="Disordered" evidence="2">
    <location>
        <begin position="103"/>
        <end position="125"/>
    </location>
</feature>
<keyword evidence="3" id="KW-1133">Transmembrane helix</keyword>
<evidence type="ECO:0000256" key="3">
    <source>
        <dbReference type="SAM" id="Phobius"/>
    </source>
</evidence>
<feature type="region of interest" description="Disordered" evidence="2">
    <location>
        <begin position="24"/>
        <end position="54"/>
    </location>
</feature>
<gene>
    <name evidence="5" type="ORF">QBC32DRAFT_319417</name>
</gene>
<feature type="compositionally biased region" description="Polar residues" evidence="2">
    <location>
        <begin position="258"/>
        <end position="267"/>
    </location>
</feature>
<feature type="signal peptide" evidence="4">
    <location>
        <begin position="1"/>
        <end position="23"/>
    </location>
</feature>
<dbReference type="AlphaFoldDB" id="A0AAN6NK01"/>
<feature type="chain" id="PRO_5042937482" evidence="4">
    <location>
        <begin position="24"/>
        <end position="267"/>
    </location>
</feature>
<comment type="caution">
    <text evidence="5">The sequence shown here is derived from an EMBL/GenBank/DDBJ whole genome shotgun (WGS) entry which is preliminary data.</text>
</comment>
<feature type="compositionally biased region" description="Low complexity" evidence="2">
    <location>
        <begin position="26"/>
        <end position="38"/>
    </location>
</feature>
<reference evidence="5" key="1">
    <citation type="journal article" date="2023" name="Mol. Phylogenet. Evol.">
        <title>Genome-scale phylogeny and comparative genomics of the fungal order Sordariales.</title>
        <authorList>
            <person name="Hensen N."/>
            <person name="Bonometti L."/>
            <person name="Westerberg I."/>
            <person name="Brannstrom I.O."/>
            <person name="Guillou S."/>
            <person name="Cros-Aarteil S."/>
            <person name="Calhoun S."/>
            <person name="Haridas S."/>
            <person name="Kuo A."/>
            <person name="Mondo S."/>
            <person name="Pangilinan J."/>
            <person name="Riley R."/>
            <person name="LaButti K."/>
            <person name="Andreopoulos B."/>
            <person name="Lipzen A."/>
            <person name="Chen C."/>
            <person name="Yan M."/>
            <person name="Daum C."/>
            <person name="Ng V."/>
            <person name="Clum A."/>
            <person name="Steindorff A."/>
            <person name="Ohm R.A."/>
            <person name="Martin F."/>
            <person name="Silar P."/>
            <person name="Natvig D.O."/>
            <person name="Lalanne C."/>
            <person name="Gautier V."/>
            <person name="Ament-Velasquez S.L."/>
            <person name="Kruys A."/>
            <person name="Hutchinson M.I."/>
            <person name="Powell A.J."/>
            <person name="Barry K."/>
            <person name="Miller A.N."/>
            <person name="Grigoriev I.V."/>
            <person name="Debuchy R."/>
            <person name="Gladieux P."/>
            <person name="Hiltunen Thoren M."/>
            <person name="Johannesson H."/>
        </authorList>
    </citation>
    <scope>NUCLEOTIDE SEQUENCE</scope>
    <source>
        <strain evidence="5">CBS 626.80</strain>
    </source>
</reference>
<protein>
    <submittedName>
        <fullName evidence="5">Uncharacterized protein</fullName>
    </submittedName>
</protein>
<sequence>MSPITIATAALIAVSTLAAFVEGNMPTTPTPNTTTTRTASIPGPTANESSPEPKTLISEPWVAGSSFFALIASILYMFVYTIPYGVKGIIGISLWAGTQAKGSGCQRERRKSAPIGSRRPEPSTRLPSMLMETMVADNRVLREDVMTLKEDVMTLKEDIMTLKEDVMTLKEENKVLRQRVDKVEAKNTDLGQRHVDKIETENTAALRHCVQRLESKVEAMPTEGPIAEAVAEGTKEGFKAFLKEANQAMKEPSKPTTEDSTLSSIPP</sequence>
<evidence type="ECO:0000256" key="4">
    <source>
        <dbReference type="SAM" id="SignalP"/>
    </source>
</evidence>
<proteinExistence type="predicted"/>
<feature type="transmembrane region" description="Helical" evidence="3">
    <location>
        <begin position="61"/>
        <end position="82"/>
    </location>
</feature>
<organism evidence="5 6">
    <name type="scientific">Pseudoneurospora amorphoporcata</name>
    <dbReference type="NCBI Taxonomy" id="241081"/>
    <lineage>
        <taxon>Eukaryota</taxon>
        <taxon>Fungi</taxon>
        <taxon>Dikarya</taxon>
        <taxon>Ascomycota</taxon>
        <taxon>Pezizomycotina</taxon>
        <taxon>Sordariomycetes</taxon>
        <taxon>Sordariomycetidae</taxon>
        <taxon>Sordariales</taxon>
        <taxon>Sordariaceae</taxon>
        <taxon>Pseudoneurospora</taxon>
    </lineage>
</organism>
<name>A0AAN6NK01_9PEZI</name>
<evidence type="ECO:0000313" key="5">
    <source>
        <dbReference type="EMBL" id="KAK3946950.1"/>
    </source>
</evidence>
<reference evidence="5" key="2">
    <citation type="submission" date="2023-06" db="EMBL/GenBank/DDBJ databases">
        <authorList>
            <consortium name="Lawrence Berkeley National Laboratory"/>
            <person name="Mondo S.J."/>
            <person name="Hensen N."/>
            <person name="Bonometti L."/>
            <person name="Westerberg I."/>
            <person name="Brannstrom I.O."/>
            <person name="Guillou S."/>
            <person name="Cros-Aarteil S."/>
            <person name="Calhoun S."/>
            <person name="Haridas S."/>
            <person name="Kuo A."/>
            <person name="Pangilinan J."/>
            <person name="Riley R."/>
            <person name="Labutti K."/>
            <person name="Andreopoulos B."/>
            <person name="Lipzen A."/>
            <person name="Chen C."/>
            <person name="Yanf M."/>
            <person name="Daum C."/>
            <person name="Ng V."/>
            <person name="Clum A."/>
            <person name="Steindorff A."/>
            <person name="Ohm R."/>
            <person name="Martin F."/>
            <person name="Silar P."/>
            <person name="Natvig D."/>
            <person name="Lalanne C."/>
            <person name="Gautier V."/>
            <person name="Ament-Velasquez S.L."/>
            <person name="Kruys A."/>
            <person name="Hutchinson M.I."/>
            <person name="Powell A.J."/>
            <person name="Barry K."/>
            <person name="Miller A.N."/>
            <person name="Grigoriev I.V."/>
            <person name="Debuchy R."/>
            <person name="Gladieux P."/>
            <person name="Thoren M.H."/>
            <person name="Johannesson H."/>
        </authorList>
    </citation>
    <scope>NUCLEOTIDE SEQUENCE</scope>
    <source>
        <strain evidence="5">CBS 626.80</strain>
    </source>
</reference>
<dbReference type="Gene3D" id="1.20.5.190">
    <property type="match status" value="1"/>
</dbReference>
<keyword evidence="4" id="KW-0732">Signal</keyword>
<evidence type="ECO:0000256" key="1">
    <source>
        <dbReference type="SAM" id="Coils"/>
    </source>
</evidence>
<keyword evidence="3" id="KW-0472">Membrane</keyword>
<feature type="coiled-coil region" evidence="1">
    <location>
        <begin position="138"/>
        <end position="193"/>
    </location>
</feature>
<keyword evidence="1" id="KW-0175">Coiled coil</keyword>
<feature type="region of interest" description="Disordered" evidence="2">
    <location>
        <begin position="247"/>
        <end position="267"/>
    </location>
</feature>
<evidence type="ECO:0000313" key="6">
    <source>
        <dbReference type="Proteomes" id="UP001303222"/>
    </source>
</evidence>